<gene>
    <name evidence="7" type="ORF">MNAB215_5841</name>
</gene>
<comment type="subcellular location">
    <subcellularLocation>
        <location evidence="1">Membrane</location>
        <topology evidence="1">Multi-pass membrane protein</topology>
    </subcellularLocation>
</comment>
<evidence type="ECO:0000256" key="2">
    <source>
        <dbReference type="ARBA" id="ARBA00022692"/>
    </source>
</evidence>
<evidence type="ECO:0000259" key="6">
    <source>
        <dbReference type="Pfam" id="PF00520"/>
    </source>
</evidence>
<dbReference type="InterPro" id="IPR027359">
    <property type="entry name" value="Volt_channel_dom_sf"/>
</dbReference>
<sequence length="121" mass="13433">VSARPAVVLFEHLVTAAIVANFVVLVASCVDKPREGLYEVAHLALLGFFCLELGMRLHRLGWSLRRIARDRWLVFDGVIVAVALLPLTGDLAFMRAARTARMLHTLRHVADLRLVPLAVAR</sequence>
<dbReference type="GO" id="GO:0016020">
    <property type="term" value="C:membrane"/>
    <property type="evidence" value="ECO:0007669"/>
    <property type="project" value="UniProtKB-SubCell"/>
</dbReference>
<dbReference type="InterPro" id="IPR005821">
    <property type="entry name" value="Ion_trans_dom"/>
</dbReference>
<keyword evidence="8" id="KW-1185">Reference proteome</keyword>
<keyword evidence="4 5" id="KW-0472">Membrane</keyword>
<dbReference type="SUPFAM" id="SSF81324">
    <property type="entry name" value="Voltage-gated potassium channels"/>
    <property type="match status" value="1"/>
</dbReference>
<accession>A0A2U3PIW3</accession>
<evidence type="ECO:0000256" key="1">
    <source>
        <dbReference type="ARBA" id="ARBA00004141"/>
    </source>
</evidence>
<dbReference type="AlphaFoldDB" id="A0A2U3PIW3"/>
<dbReference type="Pfam" id="PF00520">
    <property type="entry name" value="Ion_trans"/>
    <property type="match status" value="1"/>
</dbReference>
<dbReference type="GO" id="GO:0005216">
    <property type="term" value="F:monoatomic ion channel activity"/>
    <property type="evidence" value="ECO:0007669"/>
    <property type="project" value="InterPro"/>
</dbReference>
<organism evidence="7 8">
    <name type="scientific">Mycobacterium numidiamassiliense</name>
    <dbReference type="NCBI Taxonomy" id="1841861"/>
    <lineage>
        <taxon>Bacteria</taxon>
        <taxon>Bacillati</taxon>
        <taxon>Actinomycetota</taxon>
        <taxon>Actinomycetes</taxon>
        <taxon>Mycobacteriales</taxon>
        <taxon>Mycobacteriaceae</taxon>
        <taxon>Mycobacterium</taxon>
    </lineage>
</organism>
<evidence type="ECO:0000256" key="4">
    <source>
        <dbReference type="ARBA" id="ARBA00023136"/>
    </source>
</evidence>
<keyword evidence="2 5" id="KW-0812">Transmembrane</keyword>
<feature type="transmembrane region" description="Helical" evidence="5">
    <location>
        <begin position="72"/>
        <end position="93"/>
    </location>
</feature>
<evidence type="ECO:0000313" key="7">
    <source>
        <dbReference type="EMBL" id="SPM43615.1"/>
    </source>
</evidence>
<evidence type="ECO:0000256" key="5">
    <source>
        <dbReference type="SAM" id="Phobius"/>
    </source>
</evidence>
<dbReference type="EMBL" id="FUEZ01000004">
    <property type="protein sequence ID" value="SPM43615.1"/>
    <property type="molecule type" value="Genomic_DNA"/>
</dbReference>
<name>A0A2U3PIW3_9MYCO</name>
<feature type="transmembrane region" description="Helical" evidence="5">
    <location>
        <begin position="37"/>
        <end position="57"/>
    </location>
</feature>
<feature type="non-terminal residue" evidence="7">
    <location>
        <position position="1"/>
    </location>
</feature>
<keyword evidence="3 5" id="KW-1133">Transmembrane helix</keyword>
<feature type="domain" description="Ion transport" evidence="6">
    <location>
        <begin position="9"/>
        <end position="119"/>
    </location>
</feature>
<evidence type="ECO:0000313" key="8">
    <source>
        <dbReference type="Proteomes" id="UP000240424"/>
    </source>
</evidence>
<protein>
    <submittedName>
        <fullName evidence="7">Ion transporter</fullName>
    </submittedName>
</protein>
<evidence type="ECO:0000256" key="3">
    <source>
        <dbReference type="ARBA" id="ARBA00022989"/>
    </source>
</evidence>
<feature type="transmembrane region" description="Helical" evidence="5">
    <location>
        <begin position="6"/>
        <end position="30"/>
    </location>
</feature>
<dbReference type="Proteomes" id="UP000240424">
    <property type="component" value="Unassembled WGS sequence"/>
</dbReference>
<dbReference type="Gene3D" id="1.20.120.350">
    <property type="entry name" value="Voltage-gated potassium channels. Chain C"/>
    <property type="match status" value="1"/>
</dbReference>
<reference evidence="7 8" key="1">
    <citation type="submission" date="2017-01" db="EMBL/GenBank/DDBJ databases">
        <authorList>
            <consortium name="Urmite Genomes"/>
        </authorList>
    </citation>
    <scope>NUCLEOTIDE SEQUENCE [LARGE SCALE GENOMIC DNA]</scope>
    <source>
        <strain evidence="7 8">AB215</strain>
    </source>
</reference>
<proteinExistence type="predicted"/>